<organism evidence="1 2">
    <name type="scientific">Citrus sinensis</name>
    <name type="common">Sweet orange</name>
    <name type="synonym">Citrus aurantium var. sinensis</name>
    <dbReference type="NCBI Taxonomy" id="2711"/>
    <lineage>
        <taxon>Eukaryota</taxon>
        <taxon>Viridiplantae</taxon>
        <taxon>Streptophyta</taxon>
        <taxon>Embryophyta</taxon>
        <taxon>Tracheophyta</taxon>
        <taxon>Spermatophyta</taxon>
        <taxon>Magnoliopsida</taxon>
        <taxon>eudicotyledons</taxon>
        <taxon>Gunneridae</taxon>
        <taxon>Pentapetalae</taxon>
        <taxon>rosids</taxon>
        <taxon>malvids</taxon>
        <taxon>Sapindales</taxon>
        <taxon>Rutaceae</taxon>
        <taxon>Aurantioideae</taxon>
        <taxon>Citrus</taxon>
    </lineage>
</organism>
<evidence type="ECO:0000313" key="2">
    <source>
        <dbReference type="Proteomes" id="UP000829398"/>
    </source>
</evidence>
<keyword evidence="2" id="KW-1185">Reference proteome</keyword>
<dbReference type="Proteomes" id="UP000829398">
    <property type="component" value="Chromosome 6"/>
</dbReference>
<proteinExistence type="predicted"/>
<protein>
    <submittedName>
        <fullName evidence="1">mRNA-decapping enzyme-like protein</fullName>
    </submittedName>
</protein>
<dbReference type="EMBL" id="CM039175">
    <property type="protein sequence ID" value="KAH9738085.1"/>
    <property type="molecule type" value="Genomic_DNA"/>
</dbReference>
<gene>
    <name evidence="1" type="ORF">KPL71_018659</name>
</gene>
<evidence type="ECO:0000313" key="1">
    <source>
        <dbReference type="EMBL" id="KAH9738085.1"/>
    </source>
</evidence>
<reference evidence="2" key="1">
    <citation type="journal article" date="2023" name="Hortic. Res.">
        <title>A chromosome-level phased genome enabling allele-level studies in sweet orange: a case study on citrus Huanglongbing tolerance.</title>
        <authorList>
            <person name="Wu B."/>
            <person name="Yu Q."/>
            <person name="Deng Z."/>
            <person name="Duan Y."/>
            <person name="Luo F."/>
            <person name="Gmitter F. Jr."/>
        </authorList>
    </citation>
    <scope>NUCLEOTIDE SEQUENCE [LARGE SCALE GENOMIC DNA]</scope>
    <source>
        <strain evidence="2">cv. Valencia</strain>
    </source>
</reference>
<name>A0ACB8K283_CITSI</name>
<comment type="caution">
    <text evidence="1">The sequence shown here is derived from an EMBL/GenBank/DDBJ whole genome shotgun (WGS) entry which is preliminary data.</text>
</comment>
<sequence>MSQTGKLMPNLDQQSTKMLNLTVLQRIDPFIEEILITAAHVTFYEFNIESNQWSRKDVEGSLFVVKRNTQPRFQFIVMNRRNTENLVENLLGDFEYEIQVPYLLYRNASQEVNGIWFYNPRECEDVANLFNSEFEELEAVPTLSVMEGPLEPTSTTTTAADAPEDPSFENYFSTATSIGSNAPNAPSSRQPYHSSATIPLLSHAPIVISSAAPAPQAPSLTLSSSSTPIAIHDTPDPISSGNRVTNLVKPSFFSPPSSSSTLMMPPISSSVPTAPALNPPLSLQRPYGAPMLQPFPPPTPPPSLTPSSAPPIDRPLITREKVRDALLMLVQDDQFIDQFYQTLMKVHQS</sequence>
<accession>A0ACB8K283</accession>